<keyword evidence="2" id="KW-0812">Transmembrane</keyword>
<accession>A0A4S4KXJ1</accession>
<evidence type="ECO:0000256" key="2">
    <source>
        <dbReference type="ARBA" id="ARBA00022692"/>
    </source>
</evidence>
<feature type="domain" description="Fatty acid hydroxylase" evidence="5">
    <location>
        <begin position="167"/>
        <end position="302"/>
    </location>
</feature>
<dbReference type="GO" id="GO:0005506">
    <property type="term" value="F:iron ion binding"/>
    <property type="evidence" value="ECO:0007669"/>
    <property type="project" value="InterPro"/>
</dbReference>
<name>A0A4S4KXJ1_9AGAM</name>
<evidence type="ECO:0000256" key="1">
    <source>
        <dbReference type="ARBA" id="ARBA00004370"/>
    </source>
</evidence>
<evidence type="ECO:0000256" key="3">
    <source>
        <dbReference type="ARBA" id="ARBA00022989"/>
    </source>
</evidence>
<dbReference type="OrthoDB" id="408954at2759"/>
<protein>
    <recommendedName>
        <fullName evidence="5">Fatty acid hydroxylase domain-containing protein</fullName>
    </recommendedName>
</protein>
<dbReference type="Pfam" id="PF04116">
    <property type="entry name" value="FA_hydroxylase"/>
    <property type="match status" value="1"/>
</dbReference>
<evidence type="ECO:0000256" key="4">
    <source>
        <dbReference type="ARBA" id="ARBA00023136"/>
    </source>
</evidence>
<gene>
    <name evidence="6" type="ORF">EW145_g6851</name>
</gene>
<dbReference type="GO" id="GO:0016491">
    <property type="term" value="F:oxidoreductase activity"/>
    <property type="evidence" value="ECO:0007669"/>
    <property type="project" value="InterPro"/>
</dbReference>
<reference evidence="6 7" key="1">
    <citation type="submission" date="2019-02" db="EMBL/GenBank/DDBJ databases">
        <title>Genome sequencing of the rare red list fungi Phellinidium pouzarii.</title>
        <authorList>
            <person name="Buettner E."/>
            <person name="Kellner H."/>
        </authorList>
    </citation>
    <scope>NUCLEOTIDE SEQUENCE [LARGE SCALE GENOMIC DNA]</scope>
    <source>
        <strain evidence="6 7">DSM 108285</strain>
    </source>
</reference>
<evidence type="ECO:0000259" key="5">
    <source>
        <dbReference type="Pfam" id="PF04116"/>
    </source>
</evidence>
<comment type="caution">
    <text evidence="6">The sequence shown here is derived from an EMBL/GenBank/DDBJ whole genome shotgun (WGS) entry which is preliminary data.</text>
</comment>
<evidence type="ECO:0000313" key="7">
    <source>
        <dbReference type="Proteomes" id="UP000308199"/>
    </source>
</evidence>
<dbReference type="GO" id="GO:0008610">
    <property type="term" value="P:lipid biosynthetic process"/>
    <property type="evidence" value="ECO:0007669"/>
    <property type="project" value="InterPro"/>
</dbReference>
<dbReference type="GO" id="GO:0016020">
    <property type="term" value="C:membrane"/>
    <property type="evidence" value="ECO:0007669"/>
    <property type="project" value="UniProtKB-SubCell"/>
</dbReference>
<dbReference type="EMBL" id="SGPK01000574">
    <property type="protein sequence ID" value="THH01780.1"/>
    <property type="molecule type" value="Genomic_DNA"/>
</dbReference>
<organism evidence="6 7">
    <name type="scientific">Phellinidium pouzarii</name>
    <dbReference type="NCBI Taxonomy" id="167371"/>
    <lineage>
        <taxon>Eukaryota</taxon>
        <taxon>Fungi</taxon>
        <taxon>Dikarya</taxon>
        <taxon>Basidiomycota</taxon>
        <taxon>Agaricomycotina</taxon>
        <taxon>Agaricomycetes</taxon>
        <taxon>Hymenochaetales</taxon>
        <taxon>Hymenochaetaceae</taxon>
        <taxon>Phellinidium</taxon>
    </lineage>
</organism>
<dbReference type="AlphaFoldDB" id="A0A4S4KXJ1"/>
<dbReference type="PANTHER" id="PTHR11863">
    <property type="entry name" value="STEROL DESATURASE"/>
    <property type="match status" value="1"/>
</dbReference>
<keyword evidence="4" id="KW-0472">Membrane</keyword>
<evidence type="ECO:0000313" key="6">
    <source>
        <dbReference type="EMBL" id="THH01780.1"/>
    </source>
</evidence>
<dbReference type="InterPro" id="IPR050307">
    <property type="entry name" value="Sterol_Desaturase_Related"/>
</dbReference>
<keyword evidence="7" id="KW-1185">Reference proteome</keyword>
<keyword evidence="3" id="KW-1133">Transmembrane helix</keyword>
<proteinExistence type="predicted"/>
<comment type="subcellular location">
    <subcellularLocation>
        <location evidence="1">Membrane</location>
    </subcellularLocation>
</comment>
<dbReference type="Proteomes" id="UP000308199">
    <property type="component" value="Unassembled WGS sequence"/>
</dbReference>
<sequence>MFDIPLFSGNASLQHYVYAAPPFYHTSRPAVLSQMSDASLALVLPVVVYWGYSLFFHLLDSIDTPWLNKHRIHDSAEVKSRNLASKSSVFLAVLFQQAVQTALGYVWMDAGEEVQSCLNDLQSIERAVIYCARFVLGDAAALSFLSAYGPASVKFLYWWGIPSAQLVFAMFCIDTWQYFLHRAFHVNKFLYRHFHSWHHRLYVPYAYGALYNHPVEGFLLDSLGAAIAHWLSRMSVRQACVLFAFSTMKTIDDHCGYRLPLDPLQLLFGNNADYHDIHHQIVGIKSNFAQPFFIHWDIILGTRMTRETLELKRHRTKEKSS</sequence>
<dbReference type="InterPro" id="IPR006694">
    <property type="entry name" value="Fatty_acid_hydroxylase"/>
</dbReference>